<name>A0ABU2L7M8_9ACTN</name>
<evidence type="ECO:0000313" key="2">
    <source>
        <dbReference type="EMBL" id="MDT0307576.1"/>
    </source>
</evidence>
<evidence type="ECO:0000313" key="3">
    <source>
        <dbReference type="Proteomes" id="UP001183388"/>
    </source>
</evidence>
<accession>A0ABU2L7M8</accession>
<feature type="domain" description="DUF6801" evidence="1">
    <location>
        <begin position="50"/>
        <end position="198"/>
    </location>
</feature>
<dbReference type="InterPro" id="IPR046542">
    <property type="entry name" value="DUF6801"/>
</dbReference>
<comment type="caution">
    <text evidence="2">The sequence shown here is derived from an EMBL/GenBank/DDBJ whole genome shotgun (WGS) entry which is preliminary data.</text>
</comment>
<keyword evidence="3" id="KW-1185">Reference proteome</keyword>
<evidence type="ECO:0000259" key="1">
    <source>
        <dbReference type="Pfam" id="PF20611"/>
    </source>
</evidence>
<dbReference type="Pfam" id="PF20611">
    <property type="entry name" value="DUF6801"/>
    <property type="match status" value="1"/>
</dbReference>
<gene>
    <name evidence="2" type="ORF">RM780_11450</name>
</gene>
<organism evidence="2 3">
    <name type="scientific">Streptomyces boetiae</name>
    <dbReference type="NCBI Taxonomy" id="3075541"/>
    <lineage>
        <taxon>Bacteria</taxon>
        <taxon>Bacillati</taxon>
        <taxon>Actinomycetota</taxon>
        <taxon>Actinomycetes</taxon>
        <taxon>Kitasatosporales</taxon>
        <taxon>Streptomycetaceae</taxon>
        <taxon>Streptomyces</taxon>
    </lineage>
</organism>
<dbReference type="EMBL" id="JAVREN010000013">
    <property type="protein sequence ID" value="MDT0307576.1"/>
    <property type="molecule type" value="Genomic_DNA"/>
</dbReference>
<dbReference type="RefSeq" id="WP_311630531.1">
    <property type="nucleotide sequence ID" value="NZ_JAVREN010000013.1"/>
</dbReference>
<proteinExistence type="predicted"/>
<reference evidence="3" key="1">
    <citation type="submission" date="2023-07" db="EMBL/GenBank/DDBJ databases">
        <title>30 novel species of actinomycetes from the DSMZ collection.</title>
        <authorList>
            <person name="Nouioui I."/>
        </authorList>
    </citation>
    <scope>NUCLEOTIDE SEQUENCE [LARGE SCALE GENOMIC DNA]</scope>
    <source>
        <strain evidence="3">DSM 44917</strain>
    </source>
</reference>
<protein>
    <recommendedName>
        <fullName evidence="1">DUF6801 domain-containing protein</fullName>
    </recommendedName>
</protein>
<dbReference type="Proteomes" id="UP001183388">
    <property type="component" value="Unassembled WGS sequence"/>
</dbReference>
<sequence length="404" mass="40634">MIAKRNRAGAWRRPGAVGLPAVAVLATGATGLVALTGGPAAAEPVTVDVSYVCELPEVGERTVSVAVTADLPQVVAVGEVTGPMALSAEWELDAATAADLTAAGIGGFGEGSAETELTVTAPGVNLPLRAPTTVTGDGHGFTAQAEVPPLSFSEAGENSLALGAFDAEIQLLDNGGYPYGYGPAAISCVLAPGEDGLLPGWATVHTGEPPAGEETSGGIETPALPPATGPDAYGYDLEGTVHIREDGEGVPVSGYLDGTLDPATGVFEGQTRVRPTTVPLTLLGFIQISAEVRFETGPTTGTYLNGDFVTETPVEILVPSISIFGLPVGGGENCRISEPSTLPLSNTDGTFTPAGGGTVTGVYDVAPLENCGLLTPLISAIATGDDFGAELTLTPGDGIPDDLR</sequence>